<keyword evidence="4" id="KW-1185">Reference proteome</keyword>
<protein>
    <submittedName>
        <fullName evidence="3">BON domain-containing protein</fullName>
    </submittedName>
</protein>
<dbReference type="PANTHER" id="PTHR34606">
    <property type="entry name" value="BON DOMAIN-CONTAINING PROTEIN"/>
    <property type="match status" value="1"/>
</dbReference>
<dbReference type="AlphaFoldDB" id="A0A9X1RY10"/>
<feature type="region of interest" description="Disordered" evidence="1">
    <location>
        <begin position="1"/>
        <end position="26"/>
    </location>
</feature>
<dbReference type="RefSeq" id="WP_238466860.1">
    <property type="nucleotide sequence ID" value="NZ_JAKLJA010000029.1"/>
</dbReference>
<evidence type="ECO:0000313" key="3">
    <source>
        <dbReference type="EMBL" id="MCG5076953.1"/>
    </source>
</evidence>
<dbReference type="Pfam" id="PF04972">
    <property type="entry name" value="BON"/>
    <property type="match status" value="2"/>
</dbReference>
<dbReference type="PANTHER" id="PTHR34606:SF15">
    <property type="entry name" value="BON DOMAIN-CONTAINING PROTEIN"/>
    <property type="match status" value="1"/>
</dbReference>
<accession>A0A9X1RY10</accession>
<dbReference type="InterPro" id="IPR007055">
    <property type="entry name" value="BON_dom"/>
</dbReference>
<gene>
    <name evidence="3" type="ORF">L5014_27020</name>
</gene>
<feature type="domain" description="BON" evidence="2">
    <location>
        <begin position="97"/>
        <end position="164"/>
    </location>
</feature>
<dbReference type="InterPro" id="IPR051686">
    <property type="entry name" value="Lipoprotein_DolP"/>
</dbReference>
<dbReference type="Gene3D" id="3.30.1340.30">
    <property type="match status" value="2"/>
</dbReference>
<reference evidence="3" key="1">
    <citation type="submission" date="2022-01" db="EMBL/GenBank/DDBJ databases">
        <title>Genome sequence and assembly of Parabukholderia sp. RG36.</title>
        <authorList>
            <person name="Chhetri G."/>
        </authorList>
    </citation>
    <scope>NUCLEOTIDE SEQUENCE</scope>
    <source>
        <strain evidence="3">RG36</strain>
    </source>
</reference>
<dbReference type="Proteomes" id="UP001139308">
    <property type="component" value="Unassembled WGS sequence"/>
</dbReference>
<organism evidence="3 4">
    <name type="scientific">Paraburkholderia tagetis</name>
    <dbReference type="NCBI Taxonomy" id="2913261"/>
    <lineage>
        <taxon>Bacteria</taxon>
        <taxon>Pseudomonadati</taxon>
        <taxon>Pseudomonadota</taxon>
        <taxon>Betaproteobacteria</taxon>
        <taxon>Burkholderiales</taxon>
        <taxon>Burkholderiaceae</taxon>
        <taxon>Paraburkholderia</taxon>
    </lineage>
</organism>
<evidence type="ECO:0000256" key="1">
    <source>
        <dbReference type="SAM" id="MobiDB-lite"/>
    </source>
</evidence>
<dbReference type="EMBL" id="JAKLJA010000029">
    <property type="protein sequence ID" value="MCG5076953.1"/>
    <property type="molecule type" value="Genomic_DNA"/>
</dbReference>
<evidence type="ECO:0000259" key="2">
    <source>
        <dbReference type="PROSITE" id="PS50914"/>
    </source>
</evidence>
<feature type="domain" description="BON" evidence="2">
    <location>
        <begin position="26"/>
        <end position="94"/>
    </location>
</feature>
<proteinExistence type="predicted"/>
<sequence>MKHAPQPGQDVSGGPTFERPAADQRSDEEIADMARAVLHWTAGVPQRAVEVEARDGHLFLRGTVEWEWQRELAIRSLSQLRSVTGVTSGVQARRRTDPGKIGERIREALQHYAEDAVGRIHAEMSEGVVTLRGTVGSEAERAVARGAAWAQRGVREVIDELVTM</sequence>
<comment type="caution">
    <text evidence="3">The sequence shown here is derived from an EMBL/GenBank/DDBJ whole genome shotgun (WGS) entry which is preliminary data.</text>
</comment>
<dbReference type="PROSITE" id="PS50914">
    <property type="entry name" value="BON"/>
    <property type="match status" value="2"/>
</dbReference>
<evidence type="ECO:0000313" key="4">
    <source>
        <dbReference type="Proteomes" id="UP001139308"/>
    </source>
</evidence>
<name>A0A9X1RY10_9BURK</name>